<proteinExistence type="predicted"/>
<protein>
    <recommendedName>
        <fullName evidence="6">Transmembrane protein</fullName>
    </recommendedName>
</protein>
<keyword evidence="1" id="KW-0812">Transmembrane</keyword>
<dbReference type="EMBL" id="AP017645">
    <property type="protein sequence ID" value="BAV62130.1"/>
    <property type="molecule type" value="Genomic_DNA"/>
</dbReference>
<reference evidence="4 5" key="1">
    <citation type="submission" date="2016-09" db="EMBL/GenBank/DDBJ databases">
        <title>Nearly complete genome sequences of 2 Mimiviridae isolates, Mimivirus shirakomae and Mimivirus kasaii from Japanese pond and river mouth.</title>
        <authorList>
            <person name="Takemura M."/>
            <person name="Mikami T."/>
            <person name="Murono S."/>
        </authorList>
    </citation>
    <scope>NUCLEOTIDE SEQUENCE [LARGE SCALE GENOMIC DNA]</scope>
    <source>
        <strain evidence="2 5">Mimivirus kasaii</strain>
        <strain evidence="3 4">Mimivirus shirakomae</strain>
    </source>
</reference>
<evidence type="ECO:0008006" key="6">
    <source>
        <dbReference type="Google" id="ProtNLM"/>
    </source>
</evidence>
<evidence type="ECO:0000313" key="4">
    <source>
        <dbReference type="Proteomes" id="UP000240366"/>
    </source>
</evidence>
<keyword evidence="1" id="KW-1133">Transmembrane helix</keyword>
<keyword evidence="1" id="KW-0472">Membrane</keyword>
<evidence type="ECO:0000313" key="5">
    <source>
        <dbReference type="Proteomes" id="UP000241484"/>
    </source>
</evidence>
<feature type="transmembrane region" description="Helical" evidence="1">
    <location>
        <begin position="5"/>
        <end position="23"/>
    </location>
</feature>
<evidence type="ECO:0000256" key="1">
    <source>
        <dbReference type="SAM" id="Phobius"/>
    </source>
</evidence>
<dbReference type="Proteomes" id="UP000241484">
    <property type="component" value="Segment"/>
</dbReference>
<name>A0A1E1ESB1_9VIRU</name>
<organism evidence="2 5">
    <name type="scientific">Acanthamoeba castellanii mimivirus</name>
    <dbReference type="NCBI Taxonomy" id="1899318"/>
    <lineage>
        <taxon>Viruses</taxon>
        <taxon>Varidnaviria</taxon>
        <taxon>Bamfordvirae</taxon>
        <taxon>Nucleocytoviricota</taxon>
        <taxon>Megaviricetes</taxon>
        <taxon>Imitervirales</taxon>
        <taxon>Mimiviridae</taxon>
        <taxon>Megamimivirinae</taxon>
        <taxon>Mimivirus</taxon>
    </lineage>
</organism>
<feature type="transmembrane region" description="Helical" evidence="1">
    <location>
        <begin position="35"/>
        <end position="61"/>
    </location>
</feature>
<evidence type="ECO:0000313" key="3">
    <source>
        <dbReference type="EMBL" id="BAV62130.1"/>
    </source>
</evidence>
<evidence type="ECO:0000313" key="2">
    <source>
        <dbReference type="EMBL" id="BAV61142.1"/>
    </source>
</evidence>
<sequence>MDNSVIVILLLYVVPPVLMFWVVDSMNVGTALPAYYMFLMLYAVPYYLIFITMIVGIYLCFA</sequence>
<accession>A0A1E1ESB1</accession>
<dbReference type="Proteomes" id="UP000240366">
    <property type="component" value="Segment"/>
</dbReference>
<dbReference type="EMBL" id="AP017644">
    <property type="protein sequence ID" value="BAV61142.1"/>
    <property type="molecule type" value="Genomic_DNA"/>
</dbReference>